<evidence type="ECO:0000313" key="2">
    <source>
        <dbReference type="Proteomes" id="UP000186698"/>
    </source>
</evidence>
<dbReference type="RefSeq" id="XP_018107874.2">
    <property type="nucleotide sequence ID" value="XM_018252385.2"/>
</dbReference>
<feature type="transmembrane region" description="Helical" evidence="1">
    <location>
        <begin position="6"/>
        <end position="21"/>
    </location>
</feature>
<dbReference type="AlphaFoldDB" id="A0A8J0UPL7"/>
<dbReference type="KEGG" id="xla:108711057"/>
<reference evidence="3" key="1">
    <citation type="submission" date="2025-08" db="UniProtKB">
        <authorList>
            <consortium name="RefSeq"/>
        </authorList>
    </citation>
    <scope>IDENTIFICATION</scope>
    <source>
        <strain evidence="3">J_2021</strain>
        <tissue evidence="3">Erythrocytes</tissue>
    </source>
</reference>
<keyword evidence="1" id="KW-0472">Membrane</keyword>
<keyword evidence="1" id="KW-0812">Transmembrane</keyword>
<evidence type="ECO:0000256" key="1">
    <source>
        <dbReference type="SAM" id="Phobius"/>
    </source>
</evidence>
<feature type="transmembrane region" description="Helical" evidence="1">
    <location>
        <begin position="69"/>
        <end position="88"/>
    </location>
</feature>
<proteinExistence type="predicted"/>
<feature type="transmembrane region" description="Helical" evidence="1">
    <location>
        <begin position="95"/>
        <end position="116"/>
    </location>
</feature>
<keyword evidence="1" id="KW-1133">Transmembrane helix</keyword>
<feature type="transmembrane region" description="Helical" evidence="1">
    <location>
        <begin position="148"/>
        <end position="169"/>
    </location>
</feature>
<name>A0A8J0UPL7_XENLA</name>
<organism evidence="2 3">
    <name type="scientific">Xenopus laevis</name>
    <name type="common">African clawed frog</name>
    <dbReference type="NCBI Taxonomy" id="8355"/>
    <lineage>
        <taxon>Eukaryota</taxon>
        <taxon>Metazoa</taxon>
        <taxon>Chordata</taxon>
        <taxon>Craniata</taxon>
        <taxon>Vertebrata</taxon>
        <taxon>Euteleostomi</taxon>
        <taxon>Amphibia</taxon>
        <taxon>Batrachia</taxon>
        <taxon>Anura</taxon>
        <taxon>Pipoidea</taxon>
        <taxon>Pipidae</taxon>
        <taxon>Xenopodinae</taxon>
        <taxon>Xenopus</taxon>
        <taxon>Xenopus</taxon>
    </lineage>
</organism>
<evidence type="ECO:0000313" key="3">
    <source>
        <dbReference type="RefSeq" id="XP_018107874.2"/>
    </source>
</evidence>
<sequence>MDLSYFLLAFYLFILSFIFKMNQFRLIYWILFCSLLIPHVCYGSAMDQRQKPRHNSKPIRQTDAQTDEILFFMGADVLLWIFLICFYLRRELSFCVFLWLIIVKIGDIIVPSWGLVSNMFHDVYRIFFSSKVNQTEAELEAVQRVSRVLILCLSNAMVIFVSIVGLRLWSKVTIRQLINTGRTVMQFISATVSDLYDIYTVKEAANKEAKPAKTKKTSKKKCKKVTFNLVPQLIVDLEPENSAQDIEEPIKSVQEIVEPGDSSEKTVASLYPTIIDIRQKMILVDGLSQGNSVAGHTEIPCMRSGSDYNTDMNNSVLPSVPTVSQAAADVPMSVKKKKKNSFSRFIQSLRDRATRSNKKSKKSMKNKILFNVTSCFRCHSAESAESEE</sequence>
<accession>A0A8J0UPL7</accession>
<dbReference type="Proteomes" id="UP000186698">
    <property type="component" value="Chromosome 3L"/>
</dbReference>
<protein>
    <submittedName>
        <fullName evidence="3">Uncharacterized protein LOC108711057</fullName>
    </submittedName>
</protein>
<keyword evidence="2" id="KW-1185">Reference proteome</keyword>
<feature type="transmembrane region" description="Helical" evidence="1">
    <location>
        <begin position="26"/>
        <end position="45"/>
    </location>
</feature>
<dbReference type="GeneID" id="108711057"/>
<gene>
    <name evidence="3" type="primary">LOC108711057</name>
</gene>